<evidence type="ECO:0000256" key="2">
    <source>
        <dbReference type="ARBA" id="ARBA00022692"/>
    </source>
</evidence>
<evidence type="ECO:0000256" key="6">
    <source>
        <dbReference type="SAM" id="Phobius"/>
    </source>
</evidence>
<dbReference type="InterPro" id="IPR024002">
    <property type="entry name" value="For/NO2_transpt_CS"/>
</dbReference>
<dbReference type="OrthoDB" id="4829at2759"/>
<proteinExistence type="inferred from homology"/>
<comment type="caution">
    <text evidence="7">The sequence shown here is derived from an EMBL/GenBank/DDBJ whole genome shotgun (WGS) entry which is preliminary data.</text>
</comment>
<evidence type="ECO:0000256" key="3">
    <source>
        <dbReference type="ARBA" id="ARBA00022989"/>
    </source>
</evidence>
<reference evidence="7 8" key="1">
    <citation type="submission" date="2020-11" db="EMBL/GenBank/DDBJ databases">
        <title>Kefir isolates.</title>
        <authorList>
            <person name="Marcisauskas S."/>
            <person name="Kim Y."/>
            <person name="Blasche S."/>
        </authorList>
    </citation>
    <scope>NUCLEOTIDE SEQUENCE [LARGE SCALE GENOMIC DNA]</scope>
    <source>
        <strain evidence="7 8">OG2</strain>
    </source>
</reference>
<dbReference type="AlphaFoldDB" id="A0A9P7B2Y0"/>
<dbReference type="GO" id="GO:0015513">
    <property type="term" value="F:high-affinity secondary active nitrite transmembrane transporter activity"/>
    <property type="evidence" value="ECO:0007669"/>
    <property type="project" value="TreeGrafter"/>
</dbReference>
<sequence>MVDDSNYLTPHEAALAVVATCMKKARLQLDTLIINSILGGVLFSSGSVLYVAIHSENLDLLSNNPGILNLIGGLTYSVGLFYVVILGAELFNSNILFFSVGLLRNAATIYDLLISWFFSWLGNIAGSLFV</sequence>
<evidence type="ECO:0000256" key="5">
    <source>
        <dbReference type="ARBA" id="ARBA00049660"/>
    </source>
</evidence>
<evidence type="ECO:0000313" key="7">
    <source>
        <dbReference type="EMBL" id="KAG0656600.1"/>
    </source>
</evidence>
<dbReference type="PANTHER" id="PTHR30520:SF6">
    <property type="entry name" value="FORMATE_NITRATE FAMILY TRANSPORTER (EUROFUNG)"/>
    <property type="match status" value="1"/>
</dbReference>
<keyword evidence="4 6" id="KW-0472">Membrane</keyword>
<name>A0A9P7B2Y0_MAUEX</name>
<keyword evidence="8" id="KW-1185">Reference proteome</keyword>
<organism evidence="7 8">
    <name type="scientific">Maudiozyma exigua</name>
    <name type="common">Yeast</name>
    <name type="synonym">Kazachstania exigua</name>
    <dbReference type="NCBI Taxonomy" id="34358"/>
    <lineage>
        <taxon>Eukaryota</taxon>
        <taxon>Fungi</taxon>
        <taxon>Dikarya</taxon>
        <taxon>Ascomycota</taxon>
        <taxon>Saccharomycotina</taxon>
        <taxon>Saccharomycetes</taxon>
        <taxon>Saccharomycetales</taxon>
        <taxon>Saccharomycetaceae</taxon>
        <taxon>Maudiozyma</taxon>
    </lineage>
</organism>
<dbReference type="EMBL" id="PUHR01000254">
    <property type="protein sequence ID" value="KAG0656600.1"/>
    <property type="molecule type" value="Genomic_DNA"/>
</dbReference>
<keyword evidence="3 6" id="KW-1133">Transmembrane helix</keyword>
<accession>A0A9P7B2Y0</accession>
<evidence type="ECO:0000256" key="1">
    <source>
        <dbReference type="ARBA" id="ARBA00004141"/>
    </source>
</evidence>
<dbReference type="PANTHER" id="PTHR30520">
    <property type="entry name" value="FORMATE TRANSPORTER-RELATED"/>
    <property type="match status" value="1"/>
</dbReference>
<gene>
    <name evidence="7" type="ORF">C6P45_002639</name>
</gene>
<dbReference type="InterPro" id="IPR023271">
    <property type="entry name" value="Aquaporin-like"/>
</dbReference>
<keyword evidence="2 6" id="KW-0812">Transmembrane</keyword>
<dbReference type="Gene3D" id="1.20.1080.10">
    <property type="entry name" value="Glycerol uptake facilitator protein"/>
    <property type="match status" value="1"/>
</dbReference>
<feature type="transmembrane region" description="Helical" evidence="6">
    <location>
        <begin position="32"/>
        <end position="53"/>
    </location>
</feature>
<dbReference type="PROSITE" id="PS01005">
    <property type="entry name" value="FORMATE_NITRITE_TP_1"/>
    <property type="match status" value="1"/>
</dbReference>
<dbReference type="Proteomes" id="UP000750334">
    <property type="component" value="Unassembled WGS sequence"/>
</dbReference>
<evidence type="ECO:0008006" key="9">
    <source>
        <dbReference type="Google" id="ProtNLM"/>
    </source>
</evidence>
<dbReference type="InterPro" id="IPR000292">
    <property type="entry name" value="For/NO2_transpt"/>
</dbReference>
<evidence type="ECO:0000256" key="4">
    <source>
        <dbReference type="ARBA" id="ARBA00023136"/>
    </source>
</evidence>
<protein>
    <recommendedName>
        <fullName evidence="9">Formate/nitrite transporter</fullName>
    </recommendedName>
</protein>
<evidence type="ECO:0000313" key="8">
    <source>
        <dbReference type="Proteomes" id="UP000750334"/>
    </source>
</evidence>
<dbReference type="Pfam" id="PF01226">
    <property type="entry name" value="Form_Nir_trans"/>
    <property type="match status" value="1"/>
</dbReference>
<dbReference type="GO" id="GO:0015707">
    <property type="term" value="P:nitrite transport"/>
    <property type="evidence" value="ECO:0007669"/>
    <property type="project" value="TreeGrafter"/>
</dbReference>
<feature type="transmembrane region" description="Helical" evidence="6">
    <location>
        <begin position="73"/>
        <end position="97"/>
    </location>
</feature>
<comment type="subcellular location">
    <subcellularLocation>
        <location evidence="1">Membrane</location>
        <topology evidence="1">Multi-pass membrane protein</topology>
    </subcellularLocation>
</comment>
<comment type="similarity">
    <text evidence="5">Belongs to the FNT transporter (TC 1.A.16) family.</text>
</comment>
<dbReference type="GO" id="GO:0005886">
    <property type="term" value="C:plasma membrane"/>
    <property type="evidence" value="ECO:0007669"/>
    <property type="project" value="TreeGrafter"/>
</dbReference>